<evidence type="ECO:0008006" key="3">
    <source>
        <dbReference type="Google" id="ProtNLM"/>
    </source>
</evidence>
<dbReference type="EMBL" id="JAHYBZ010000021">
    <property type="protein sequence ID" value="MBW6402075.1"/>
    <property type="molecule type" value="Genomic_DNA"/>
</dbReference>
<gene>
    <name evidence="1" type="ORF">KPL78_29785</name>
</gene>
<dbReference type="Proteomes" id="UP001196565">
    <property type="component" value="Unassembled WGS sequence"/>
</dbReference>
<organism evidence="1 2">
    <name type="scientific">Roseomonas alba</name>
    <dbReference type="NCBI Taxonomy" id="2846776"/>
    <lineage>
        <taxon>Bacteria</taxon>
        <taxon>Pseudomonadati</taxon>
        <taxon>Pseudomonadota</taxon>
        <taxon>Alphaproteobacteria</taxon>
        <taxon>Acetobacterales</taxon>
        <taxon>Roseomonadaceae</taxon>
        <taxon>Roseomonas</taxon>
    </lineage>
</organism>
<sequence length="131" mass="13647">MALSADRNTPERAARDFAFAPASGQTVYRGALVCLNASGELVKGAVATTLKALGRADTGTLDAGFDGKVRGRRGCFRWKNSSAGDAITDADWGSTVYIVDDETVAKTNGTNTRSAAGICRGVDAEGVWVET</sequence>
<name>A0ABS7AJ32_9PROT</name>
<comment type="caution">
    <text evidence="1">The sequence shown here is derived from an EMBL/GenBank/DDBJ whole genome shotgun (WGS) entry which is preliminary data.</text>
</comment>
<dbReference type="RefSeq" id="WP_219766940.1">
    <property type="nucleotide sequence ID" value="NZ_JAHYBZ010000021.1"/>
</dbReference>
<keyword evidence="2" id="KW-1185">Reference proteome</keyword>
<accession>A0ABS7AJ32</accession>
<reference evidence="1 2" key="1">
    <citation type="submission" date="2021-07" db="EMBL/GenBank/DDBJ databases">
        <authorList>
            <person name="So Y."/>
        </authorList>
    </citation>
    <scope>NUCLEOTIDE SEQUENCE [LARGE SCALE GENOMIC DNA]</scope>
    <source>
        <strain evidence="1 2">HJA6</strain>
    </source>
</reference>
<evidence type="ECO:0000313" key="2">
    <source>
        <dbReference type="Proteomes" id="UP001196565"/>
    </source>
</evidence>
<evidence type="ECO:0000313" key="1">
    <source>
        <dbReference type="EMBL" id="MBW6402075.1"/>
    </source>
</evidence>
<protein>
    <recommendedName>
        <fullName evidence="3">DUF2190 family protein</fullName>
    </recommendedName>
</protein>
<proteinExistence type="predicted"/>